<sequence length="391" mass="43236">MRNIIITLSLILINIFIINAQPFSYSGYVYGANDQGLVNVPVSLYGKRIDPFEVTFPTYNTATAFNVGTVVPSSDDVTHGPFNIGFTFNFFGNNYTQFYIGSNGWIGFTAGQTTGYTAAYIPNAGSPKNVIMADWEDLFPGSANIYYTTIGTAPNRKLVVNFNAVPHYGCRSNLHTFQFVLYETTNVIDVNYASKPLCAGNNATAGLVNIDNTNVVPVGGKNASTWSVTNYSVRYTPSAAETTFSLKGTYLTNSIGYYSIVPNLDAQSYQFEVRLENLTFTGLTNYEARYPIQMTFNNTAMNSKLYYLMDINGDGRITVSDSYNIYGKMSGRFPIWATSPNYRIFTPAQWNVIKLGTTDLRPTYPGVQSMTITPVNGGSTNFYLIRTGFTN</sequence>
<reference evidence="1" key="1">
    <citation type="submission" date="2020-05" db="EMBL/GenBank/DDBJ databases">
        <authorList>
            <person name="Chiriac C."/>
            <person name="Salcher M."/>
            <person name="Ghai R."/>
            <person name="Kavagutti S V."/>
        </authorList>
    </citation>
    <scope>NUCLEOTIDE SEQUENCE</scope>
</reference>
<organism evidence="1">
    <name type="scientific">freshwater metagenome</name>
    <dbReference type="NCBI Taxonomy" id="449393"/>
    <lineage>
        <taxon>unclassified sequences</taxon>
        <taxon>metagenomes</taxon>
        <taxon>ecological metagenomes</taxon>
    </lineage>
</organism>
<protein>
    <submittedName>
        <fullName evidence="1">Unannotated protein</fullName>
    </submittedName>
</protein>
<proteinExistence type="predicted"/>
<name>A0A6J7GHR2_9ZZZZ</name>
<accession>A0A6J7GHR2</accession>
<gene>
    <name evidence="1" type="ORF">UFOPK3592_00587</name>
</gene>
<dbReference type="AlphaFoldDB" id="A0A6J7GHR2"/>
<evidence type="ECO:0000313" key="1">
    <source>
        <dbReference type="EMBL" id="CAB4903643.1"/>
    </source>
</evidence>
<dbReference type="EMBL" id="CAFBML010000061">
    <property type="protein sequence ID" value="CAB4903643.1"/>
    <property type="molecule type" value="Genomic_DNA"/>
</dbReference>